<dbReference type="STRING" id="765911.Thivi_2403"/>
<reference evidence="2 3" key="1">
    <citation type="submission" date="2012-06" db="EMBL/GenBank/DDBJ databases">
        <title>Complete sequence of Thiocystis violascens DSM 198.</title>
        <authorList>
            <consortium name="US DOE Joint Genome Institute"/>
            <person name="Lucas S."/>
            <person name="Han J."/>
            <person name="Lapidus A."/>
            <person name="Cheng J.-F."/>
            <person name="Goodwin L."/>
            <person name="Pitluck S."/>
            <person name="Peters L."/>
            <person name="Ovchinnikova G."/>
            <person name="Teshima H."/>
            <person name="Detter J.C."/>
            <person name="Han C."/>
            <person name="Tapia R."/>
            <person name="Land M."/>
            <person name="Hauser L."/>
            <person name="Kyrpides N."/>
            <person name="Ivanova N."/>
            <person name="Pagani I."/>
            <person name="Vogl K."/>
            <person name="Liu Z."/>
            <person name="Frigaard N.-U."/>
            <person name="Bryant D."/>
            <person name="Woyke T."/>
        </authorList>
    </citation>
    <scope>NUCLEOTIDE SEQUENCE [LARGE SCALE GENOMIC DNA]</scope>
    <source>
        <strain evidence="3">ATCC 17096 / DSM 198 / 6111</strain>
    </source>
</reference>
<evidence type="ECO:0000256" key="1">
    <source>
        <dbReference type="SAM" id="Phobius"/>
    </source>
</evidence>
<feature type="transmembrane region" description="Helical" evidence="1">
    <location>
        <begin position="12"/>
        <end position="32"/>
    </location>
</feature>
<name>U3GKY3_THIV6</name>
<gene>
    <name evidence="2" type="ordered locus">Thivi_2403</name>
</gene>
<accession>U3GKY3</accession>
<keyword evidence="1" id="KW-1133">Transmembrane helix</keyword>
<evidence type="ECO:0000313" key="3">
    <source>
        <dbReference type="Proteomes" id="UP000006062"/>
    </source>
</evidence>
<dbReference type="HOGENOM" id="CLU_125821_0_0_6"/>
<keyword evidence="1" id="KW-0812">Transmembrane</keyword>
<organism evidence="2 3">
    <name type="scientific">Thiocystis violascens (strain ATCC 17096 / DSM 198 / 6111)</name>
    <name type="common">Chromatium violascens</name>
    <dbReference type="NCBI Taxonomy" id="765911"/>
    <lineage>
        <taxon>Bacteria</taxon>
        <taxon>Pseudomonadati</taxon>
        <taxon>Pseudomonadota</taxon>
        <taxon>Gammaproteobacteria</taxon>
        <taxon>Chromatiales</taxon>
        <taxon>Chromatiaceae</taxon>
        <taxon>Thiocystis</taxon>
    </lineage>
</organism>
<dbReference type="EMBL" id="CP003154">
    <property type="protein sequence ID" value="AFL74348.1"/>
    <property type="molecule type" value="Genomic_DNA"/>
</dbReference>
<dbReference type="OrthoDB" id="7848123at2"/>
<dbReference type="NCBIfam" id="TIGR03054">
    <property type="entry name" value="photo_alph_chp1"/>
    <property type="match status" value="1"/>
</dbReference>
<proteinExistence type="predicted"/>
<keyword evidence="3" id="KW-1185">Reference proteome</keyword>
<dbReference type="eggNOG" id="ENOG5032YH7">
    <property type="taxonomic scope" value="Bacteria"/>
</dbReference>
<protein>
    <submittedName>
        <fullName evidence="2">Putative photosynthetic complex assembly protein</fullName>
    </submittedName>
</protein>
<dbReference type="InterPro" id="IPR017495">
    <property type="entry name" value="PuhC"/>
</dbReference>
<dbReference type="Proteomes" id="UP000006062">
    <property type="component" value="Chromosome"/>
</dbReference>
<dbReference type="AlphaFoldDB" id="U3GKY3"/>
<sequence length="153" mass="16442">MSDALNNRPFPKGVLIAMAALLGFIILMISVARLTGTKMDLAPVTPEVLAREIKFLDLADGAVAVYDVETGALIQTLPPGEGGFIRGVLRSMERQRKGYQADLSEPFHLARRESGDLTLKDPITGIQLELKAYGATNEAAFEQLLPAPPAAPQ</sequence>
<evidence type="ECO:0000313" key="2">
    <source>
        <dbReference type="EMBL" id="AFL74348.1"/>
    </source>
</evidence>
<keyword evidence="1" id="KW-0472">Membrane</keyword>
<dbReference type="KEGG" id="tvi:Thivi_2403"/>